<dbReference type="PROSITE" id="PS00572">
    <property type="entry name" value="GLYCOSYL_HYDROL_F1_1"/>
    <property type="match status" value="1"/>
</dbReference>
<evidence type="ECO:0000313" key="7">
    <source>
        <dbReference type="Proteomes" id="UP000290289"/>
    </source>
</evidence>
<dbReference type="SUPFAM" id="SSF51445">
    <property type="entry name" value="(Trans)glycosidases"/>
    <property type="match status" value="1"/>
</dbReference>
<dbReference type="EMBL" id="RDQH01000337">
    <property type="protein sequence ID" value="RXH85194.1"/>
    <property type="molecule type" value="Genomic_DNA"/>
</dbReference>
<evidence type="ECO:0000256" key="1">
    <source>
        <dbReference type="ARBA" id="ARBA00010838"/>
    </source>
</evidence>
<dbReference type="GO" id="GO:0008422">
    <property type="term" value="F:beta-glucosidase activity"/>
    <property type="evidence" value="ECO:0007669"/>
    <property type="project" value="TreeGrafter"/>
</dbReference>
<keyword evidence="3" id="KW-0326">Glycosidase</keyword>
<evidence type="ECO:0000313" key="6">
    <source>
        <dbReference type="EMBL" id="RXH85194.1"/>
    </source>
</evidence>
<name>A0A498ISN5_MALDO</name>
<dbReference type="PANTHER" id="PTHR10353">
    <property type="entry name" value="GLYCOSYL HYDROLASE"/>
    <property type="match status" value="1"/>
</dbReference>
<dbReference type="InterPro" id="IPR017853">
    <property type="entry name" value="GH"/>
</dbReference>
<sequence>MTIGIDLFVVSTSYVCVKIFHFEGAAKEDGRGPSIWDPYTHIHRERIVDGSNGDVAVDQYHCYKEDVKIMKNMGLDAYRFSISCPDCYQINCFMMEEQSSQGPHLKQVAGIKPVVTLFHWDLPQALEDKNGGFLSPRIIDYAKLCYKEFGDRVKHWITLNEPYSFTNNGYAIGSHQNLNCLAGNSAMEPYWASHHVLLAHAAAVKVYKDKYQVLIENSTQVNGIRLYLFGLLIIEFMFLCRHFKKLHTSSEEGGGRQIENMPKGIWSHYPQSMRSLVGKPLSVFTNEESMVLNGSFDFLGLNYYTARYASHDVTNNSSIYASYITDPHVKLTTELNGVPIGPPVHIQSLSTSDWLYVYPKVVHDLLLYIKEKYNNPLIYITENGISEFNDPQLSLEEALSDTNRVDYYYRHIFYTQAAIKNGSKVKRYLAWSLLDNFEWEIEYTIWFGINYADYNNGLKRYPKLSAYWFKSFPKDSRSATILLEIQIKTGCKW</sequence>
<evidence type="ECO:0000256" key="3">
    <source>
        <dbReference type="ARBA" id="ARBA00023295"/>
    </source>
</evidence>
<dbReference type="Proteomes" id="UP000290289">
    <property type="component" value="Chromosome 11"/>
</dbReference>
<feature type="active site" description="Nucleophile" evidence="4">
    <location>
        <position position="382"/>
    </location>
</feature>
<evidence type="ECO:0000256" key="4">
    <source>
        <dbReference type="PROSITE-ProRule" id="PRU10055"/>
    </source>
</evidence>
<accession>A0A498ISN5</accession>
<gene>
    <name evidence="6" type="ORF">DVH24_041962</name>
</gene>
<dbReference type="InterPro" id="IPR018120">
    <property type="entry name" value="Glyco_hydro_1_AS"/>
</dbReference>
<comment type="caution">
    <text evidence="6">The sequence shown here is derived from an EMBL/GenBank/DDBJ whole genome shotgun (WGS) entry which is preliminary data.</text>
</comment>
<reference evidence="6 7" key="1">
    <citation type="submission" date="2018-10" db="EMBL/GenBank/DDBJ databases">
        <title>A high-quality apple genome assembly.</title>
        <authorList>
            <person name="Hu J."/>
        </authorList>
    </citation>
    <scope>NUCLEOTIDE SEQUENCE [LARGE SCALE GENOMIC DNA]</scope>
    <source>
        <strain evidence="7">cv. HFTH1</strain>
        <tissue evidence="6">Young leaf</tissue>
    </source>
</reference>
<keyword evidence="7" id="KW-1185">Reference proteome</keyword>
<dbReference type="PRINTS" id="PR00131">
    <property type="entry name" value="GLHYDRLASE1"/>
</dbReference>
<organism evidence="6 7">
    <name type="scientific">Malus domestica</name>
    <name type="common">Apple</name>
    <name type="synonym">Pyrus malus</name>
    <dbReference type="NCBI Taxonomy" id="3750"/>
    <lineage>
        <taxon>Eukaryota</taxon>
        <taxon>Viridiplantae</taxon>
        <taxon>Streptophyta</taxon>
        <taxon>Embryophyta</taxon>
        <taxon>Tracheophyta</taxon>
        <taxon>Spermatophyta</taxon>
        <taxon>Magnoliopsida</taxon>
        <taxon>eudicotyledons</taxon>
        <taxon>Gunneridae</taxon>
        <taxon>Pentapetalae</taxon>
        <taxon>rosids</taxon>
        <taxon>fabids</taxon>
        <taxon>Rosales</taxon>
        <taxon>Rosaceae</taxon>
        <taxon>Amygdaloideae</taxon>
        <taxon>Maleae</taxon>
        <taxon>Malus</taxon>
    </lineage>
</organism>
<evidence type="ECO:0008006" key="8">
    <source>
        <dbReference type="Google" id="ProtNLM"/>
    </source>
</evidence>
<comment type="similarity">
    <text evidence="1 5">Belongs to the glycosyl hydrolase 1 family.</text>
</comment>
<dbReference type="GO" id="GO:0005975">
    <property type="term" value="P:carbohydrate metabolic process"/>
    <property type="evidence" value="ECO:0007669"/>
    <property type="project" value="InterPro"/>
</dbReference>
<proteinExistence type="inferred from homology"/>
<evidence type="ECO:0000256" key="2">
    <source>
        <dbReference type="ARBA" id="ARBA00022801"/>
    </source>
</evidence>
<dbReference type="AlphaFoldDB" id="A0A498ISN5"/>
<dbReference type="PANTHER" id="PTHR10353:SF137">
    <property type="entry name" value="MYROSINASE 3-RELATED"/>
    <property type="match status" value="1"/>
</dbReference>
<dbReference type="Pfam" id="PF00232">
    <property type="entry name" value="Glyco_hydro_1"/>
    <property type="match status" value="1"/>
</dbReference>
<keyword evidence="2" id="KW-0378">Hydrolase</keyword>
<evidence type="ECO:0000256" key="5">
    <source>
        <dbReference type="RuleBase" id="RU003690"/>
    </source>
</evidence>
<dbReference type="Gene3D" id="3.20.20.80">
    <property type="entry name" value="Glycosidases"/>
    <property type="match status" value="1"/>
</dbReference>
<protein>
    <recommendedName>
        <fullName evidence="8">Beta-glucosidase</fullName>
    </recommendedName>
</protein>
<dbReference type="InterPro" id="IPR001360">
    <property type="entry name" value="Glyco_hydro_1"/>
</dbReference>